<dbReference type="InterPro" id="IPR000672">
    <property type="entry name" value="THF_DH/CycHdrlase"/>
</dbReference>
<evidence type="ECO:0000259" key="4">
    <source>
        <dbReference type="Pfam" id="PF02882"/>
    </source>
</evidence>
<dbReference type="AlphaFoldDB" id="A0A8C3R257"/>
<protein>
    <recommendedName>
        <fullName evidence="4">Tetrahydrofolate dehydrogenase/cyclohydrolase NAD(P)-binding domain-containing protein</fullName>
    </recommendedName>
</protein>
<dbReference type="Gene3D" id="3.40.50.10860">
    <property type="entry name" value="Leucine Dehydrogenase, chain A, domain 1"/>
    <property type="match status" value="1"/>
</dbReference>
<feature type="domain" description="Tetrahydrofolate dehydrogenase/cyclohydrolase NAD(P)-binding" evidence="4">
    <location>
        <begin position="244"/>
        <end position="400"/>
    </location>
</feature>
<dbReference type="FunFam" id="3.40.50.720:FF:000070">
    <property type="entry name" value="probable bifunctional methylenetetrahydrofolate dehydrogenase/cyclohydrolase 2"/>
    <property type="match status" value="1"/>
</dbReference>
<organism evidence="5 6">
    <name type="scientific">Cyanoderma ruficeps</name>
    <name type="common">rufous-capped babbler</name>
    <dbReference type="NCBI Taxonomy" id="181631"/>
    <lineage>
        <taxon>Eukaryota</taxon>
        <taxon>Metazoa</taxon>
        <taxon>Chordata</taxon>
        <taxon>Craniata</taxon>
        <taxon>Vertebrata</taxon>
        <taxon>Euteleostomi</taxon>
        <taxon>Archelosauria</taxon>
        <taxon>Archosauria</taxon>
        <taxon>Dinosauria</taxon>
        <taxon>Saurischia</taxon>
        <taxon>Theropoda</taxon>
        <taxon>Coelurosauria</taxon>
        <taxon>Aves</taxon>
        <taxon>Neognathae</taxon>
        <taxon>Neoaves</taxon>
        <taxon>Telluraves</taxon>
        <taxon>Australaves</taxon>
        <taxon>Passeriformes</taxon>
        <taxon>Sylvioidea</taxon>
        <taxon>Timaliidae</taxon>
        <taxon>Cyanoderma</taxon>
    </lineage>
</organism>
<evidence type="ECO:0000256" key="3">
    <source>
        <dbReference type="ARBA" id="ARBA00036357"/>
    </source>
</evidence>
<dbReference type="CDD" id="cd01080">
    <property type="entry name" value="NAD_bind_m-THF_DH_Cyclohyd"/>
    <property type="match status" value="1"/>
</dbReference>
<dbReference type="Gene3D" id="3.40.50.720">
    <property type="entry name" value="NAD(P)-binding Rossmann-like Domain"/>
    <property type="match status" value="1"/>
</dbReference>
<sequence length="412" mass="43239">FQLRVAVPARGSRSELQLGVTIPAQGRSSGLGIIIPARGHNSISGPGVRSPVQAPNSSLGSQFQLRAWGQLGLRVTVPAQGLGSVLLFEVRAPAWDFGVTVTAQDSGSQLGFRVTIPAPGLGSQFQFGDPNSSSGLGVTTWAQRQKFQFKVQGQSCSLGLGVTVQLGSRAGQAAQPGCGVPPESCRAGQAAQPGCGVPPESCLPSSEHIDERRVCNAVSPHKDVDGFHVLNVGRMCLDQDSMLPATPWGVWEIIQRTGIPTLGRNVVVAGRSKNVGMPIAMLLHTDGSHERPGGDATVTISHRYTPKEQLKQHTIRADIVVAAAGIPNLITADMIKEGAAVIDVGITRVQDPVTAKPRLVGDVDFEGVRKKASYITPVPGGVGPMTVAMLMKNTIIAAKKLLKPKELEALPA</sequence>
<keyword evidence="1" id="KW-0378">Hydrolase</keyword>
<dbReference type="GO" id="GO:0004488">
    <property type="term" value="F:methylenetetrahydrofolate dehydrogenase (NADP+) activity"/>
    <property type="evidence" value="ECO:0007669"/>
    <property type="project" value="InterPro"/>
</dbReference>
<name>A0A8C3R257_9PASS</name>
<keyword evidence="6" id="KW-1185">Reference proteome</keyword>
<accession>A0A8C3R257</accession>
<evidence type="ECO:0000256" key="2">
    <source>
        <dbReference type="ARBA" id="ARBA00023002"/>
    </source>
</evidence>
<comment type="catalytic activity">
    <reaction evidence="3">
        <text>(6R)-5,10-methenyltetrahydrofolate + H2O = (6R)-10-formyltetrahydrofolate + H(+)</text>
        <dbReference type="Rhea" id="RHEA:23700"/>
        <dbReference type="ChEBI" id="CHEBI:15377"/>
        <dbReference type="ChEBI" id="CHEBI:15378"/>
        <dbReference type="ChEBI" id="CHEBI:57455"/>
        <dbReference type="ChEBI" id="CHEBI:195366"/>
        <dbReference type="EC" id="3.5.4.9"/>
    </reaction>
</comment>
<dbReference type="InterPro" id="IPR020867">
    <property type="entry name" value="THF_DH/CycHdrlase_CS"/>
</dbReference>
<evidence type="ECO:0000313" key="6">
    <source>
        <dbReference type="Proteomes" id="UP000694396"/>
    </source>
</evidence>
<dbReference type="Proteomes" id="UP000694396">
    <property type="component" value="Unplaced"/>
</dbReference>
<dbReference type="GO" id="GO:0035999">
    <property type="term" value="P:tetrahydrofolate interconversion"/>
    <property type="evidence" value="ECO:0007669"/>
    <property type="project" value="TreeGrafter"/>
</dbReference>
<dbReference type="PANTHER" id="PTHR48099:SF15">
    <property type="entry name" value="BIFUNCTIONAL METHYLENETETRAHYDROFOLATE DEHYDROGENASE_CYCLOHYDROLASE, MITOCHONDRIAL"/>
    <property type="match status" value="1"/>
</dbReference>
<evidence type="ECO:0000256" key="1">
    <source>
        <dbReference type="ARBA" id="ARBA00022801"/>
    </source>
</evidence>
<dbReference type="Ensembl" id="ENSCRFT00000015430.1">
    <property type="protein sequence ID" value="ENSCRFP00000014901.1"/>
    <property type="gene ID" value="ENSCRFG00000011499.1"/>
</dbReference>
<evidence type="ECO:0000313" key="5">
    <source>
        <dbReference type="Ensembl" id="ENSCRFP00000014901.1"/>
    </source>
</evidence>
<keyword evidence="2" id="KW-0560">Oxidoreductase</keyword>
<dbReference type="HAMAP" id="MF_01576">
    <property type="entry name" value="THF_DHG_CYH"/>
    <property type="match status" value="1"/>
</dbReference>
<dbReference type="Pfam" id="PF02882">
    <property type="entry name" value="THF_DHG_CYH_C"/>
    <property type="match status" value="1"/>
</dbReference>
<dbReference type="InterPro" id="IPR036291">
    <property type="entry name" value="NAD(P)-bd_dom_sf"/>
</dbReference>
<reference evidence="5" key="1">
    <citation type="submission" date="2025-08" db="UniProtKB">
        <authorList>
            <consortium name="Ensembl"/>
        </authorList>
    </citation>
    <scope>IDENTIFICATION</scope>
</reference>
<dbReference type="GO" id="GO:0005739">
    <property type="term" value="C:mitochondrion"/>
    <property type="evidence" value="ECO:0007669"/>
    <property type="project" value="TreeGrafter"/>
</dbReference>
<reference evidence="5" key="2">
    <citation type="submission" date="2025-09" db="UniProtKB">
        <authorList>
            <consortium name="Ensembl"/>
        </authorList>
    </citation>
    <scope>IDENTIFICATION</scope>
</reference>
<dbReference type="GO" id="GO:0004487">
    <property type="term" value="F:methylenetetrahydrofolate dehydrogenase (NAD+) activity"/>
    <property type="evidence" value="ECO:0007669"/>
    <property type="project" value="TreeGrafter"/>
</dbReference>
<dbReference type="SUPFAM" id="SSF51735">
    <property type="entry name" value="NAD(P)-binding Rossmann-fold domains"/>
    <property type="match status" value="1"/>
</dbReference>
<dbReference type="InterPro" id="IPR020631">
    <property type="entry name" value="THF_DH/CycHdrlase_NAD-bd_dom"/>
</dbReference>
<dbReference type="PANTHER" id="PTHR48099">
    <property type="entry name" value="C-1-TETRAHYDROFOLATE SYNTHASE, CYTOPLASMIC-RELATED"/>
    <property type="match status" value="1"/>
</dbReference>
<dbReference type="GO" id="GO:0004477">
    <property type="term" value="F:methenyltetrahydrofolate cyclohydrolase activity"/>
    <property type="evidence" value="ECO:0007669"/>
    <property type="project" value="UniProtKB-EC"/>
</dbReference>
<proteinExistence type="inferred from homology"/>
<dbReference type="PROSITE" id="PS00767">
    <property type="entry name" value="THF_DHG_CYH_2"/>
    <property type="match status" value="1"/>
</dbReference>
<dbReference type="PRINTS" id="PR00085">
    <property type="entry name" value="THFDHDRGNASE"/>
</dbReference>